<comment type="similarity">
    <text evidence="11">Belongs to the ApbE family.</text>
</comment>
<evidence type="ECO:0000313" key="13">
    <source>
        <dbReference type="Proteomes" id="UP001379945"/>
    </source>
</evidence>
<evidence type="ECO:0000256" key="7">
    <source>
        <dbReference type="ARBA" id="ARBA00022827"/>
    </source>
</evidence>
<evidence type="ECO:0000256" key="4">
    <source>
        <dbReference type="ARBA" id="ARBA00022630"/>
    </source>
</evidence>
<dbReference type="PANTHER" id="PTHR30040:SF2">
    <property type="entry name" value="FAD:PROTEIN FMN TRANSFERASE"/>
    <property type="match status" value="1"/>
</dbReference>
<keyword evidence="4 11" id="KW-0285">Flavoprotein</keyword>
<comment type="caution">
    <text evidence="12">The sequence shown here is derived from an EMBL/GenBank/DDBJ whole genome shotgun (WGS) entry which is preliminary data.</text>
</comment>
<accession>A0ABU9C6T4</accession>
<dbReference type="PANTHER" id="PTHR30040">
    <property type="entry name" value="THIAMINE BIOSYNTHESIS LIPOPROTEIN APBE"/>
    <property type="match status" value="1"/>
</dbReference>
<dbReference type="EC" id="2.7.1.180" evidence="2 11"/>
<dbReference type="Pfam" id="PF02424">
    <property type="entry name" value="ApbE"/>
    <property type="match status" value="1"/>
</dbReference>
<keyword evidence="13" id="KW-1185">Reference proteome</keyword>
<dbReference type="Proteomes" id="UP001379945">
    <property type="component" value="Unassembled WGS sequence"/>
</dbReference>
<evidence type="ECO:0000256" key="1">
    <source>
        <dbReference type="ARBA" id="ARBA00001946"/>
    </source>
</evidence>
<evidence type="ECO:0000256" key="2">
    <source>
        <dbReference type="ARBA" id="ARBA00011955"/>
    </source>
</evidence>
<organism evidence="12 13">
    <name type="scientific">Ideonella margarita</name>
    <dbReference type="NCBI Taxonomy" id="2984191"/>
    <lineage>
        <taxon>Bacteria</taxon>
        <taxon>Pseudomonadati</taxon>
        <taxon>Pseudomonadota</taxon>
        <taxon>Betaproteobacteria</taxon>
        <taxon>Burkholderiales</taxon>
        <taxon>Sphaerotilaceae</taxon>
        <taxon>Ideonella</taxon>
    </lineage>
</organism>
<dbReference type="Gene3D" id="3.10.520.10">
    <property type="entry name" value="ApbE-like domains"/>
    <property type="match status" value="1"/>
</dbReference>
<dbReference type="PIRSF" id="PIRSF006268">
    <property type="entry name" value="ApbE"/>
    <property type="match status" value="1"/>
</dbReference>
<dbReference type="EMBL" id="JBBUTI010000006">
    <property type="protein sequence ID" value="MEK8046606.1"/>
    <property type="molecule type" value="Genomic_DNA"/>
</dbReference>
<dbReference type="RefSeq" id="WP_341398902.1">
    <property type="nucleotide sequence ID" value="NZ_JBBUTI010000006.1"/>
</dbReference>
<evidence type="ECO:0000256" key="3">
    <source>
        <dbReference type="ARBA" id="ARBA00016337"/>
    </source>
</evidence>
<evidence type="ECO:0000256" key="9">
    <source>
        <dbReference type="ARBA" id="ARBA00031306"/>
    </source>
</evidence>
<dbReference type="InterPro" id="IPR003374">
    <property type="entry name" value="ApbE-like_sf"/>
</dbReference>
<proteinExistence type="inferred from homology"/>
<dbReference type="SUPFAM" id="SSF143631">
    <property type="entry name" value="ApbE-like"/>
    <property type="match status" value="1"/>
</dbReference>
<evidence type="ECO:0000256" key="6">
    <source>
        <dbReference type="ARBA" id="ARBA00022723"/>
    </source>
</evidence>
<evidence type="ECO:0000256" key="8">
    <source>
        <dbReference type="ARBA" id="ARBA00022842"/>
    </source>
</evidence>
<evidence type="ECO:0000313" key="12">
    <source>
        <dbReference type="EMBL" id="MEK8046606.1"/>
    </source>
</evidence>
<keyword evidence="6 11" id="KW-0479">Metal-binding</keyword>
<comment type="cofactor">
    <cofactor evidence="1">
        <name>Mg(2+)</name>
        <dbReference type="ChEBI" id="CHEBI:18420"/>
    </cofactor>
</comment>
<keyword evidence="8 11" id="KW-0460">Magnesium</keyword>
<dbReference type="GO" id="GO:0016740">
    <property type="term" value="F:transferase activity"/>
    <property type="evidence" value="ECO:0007669"/>
    <property type="project" value="UniProtKB-KW"/>
</dbReference>
<evidence type="ECO:0000256" key="10">
    <source>
        <dbReference type="ARBA" id="ARBA00048540"/>
    </source>
</evidence>
<name>A0ABU9C6T4_9BURK</name>
<dbReference type="InterPro" id="IPR024932">
    <property type="entry name" value="ApbE"/>
</dbReference>
<evidence type="ECO:0000256" key="11">
    <source>
        <dbReference type="PIRNR" id="PIRNR006268"/>
    </source>
</evidence>
<comment type="catalytic activity">
    <reaction evidence="10 11">
        <text>L-threonyl-[protein] + FAD = FMN-L-threonyl-[protein] + AMP + H(+)</text>
        <dbReference type="Rhea" id="RHEA:36847"/>
        <dbReference type="Rhea" id="RHEA-COMP:11060"/>
        <dbReference type="Rhea" id="RHEA-COMP:11061"/>
        <dbReference type="ChEBI" id="CHEBI:15378"/>
        <dbReference type="ChEBI" id="CHEBI:30013"/>
        <dbReference type="ChEBI" id="CHEBI:57692"/>
        <dbReference type="ChEBI" id="CHEBI:74257"/>
        <dbReference type="ChEBI" id="CHEBI:456215"/>
        <dbReference type="EC" id="2.7.1.180"/>
    </reaction>
</comment>
<protein>
    <recommendedName>
        <fullName evidence="3 11">FAD:protein FMN transferase</fullName>
        <ecNumber evidence="2 11">2.7.1.180</ecNumber>
    </recommendedName>
    <alternativeName>
        <fullName evidence="9 11">Flavin transferase</fullName>
    </alternativeName>
</protein>
<sequence>MANRTLAQVLTLRPGPGGPVWVIEFMAMGSPCRLHLAGVALPRAQALAELALAEVQRIEQAWSRYLDDSVVSRINRAAGTGKVVAVDAETAHLLDFADQLWRASEGRFDITSGVLRRAWNFRQASVPDAARLAQVCGLIGWADVAWNGEFISLPRTGMEIDFGGLGKEYAVDRVATLLIEAGQCSGVVNLGGDLRVLGPRPDGQAWQMAVAHPRQPGENLVSWPLLEGALATSGDYERCIDVAGRRYAHILDPRTGWPVSDWQSISVHAPACLAAGALCTVAMLSGPAAPDFLREQGVDFVACDAHGHLFTSEDTRCDLRAAC</sequence>
<reference evidence="12 13" key="1">
    <citation type="submission" date="2024-04" db="EMBL/GenBank/DDBJ databases">
        <title>Novel species of the genus Ideonella isolated from streams.</title>
        <authorList>
            <person name="Lu H."/>
        </authorList>
    </citation>
    <scope>NUCLEOTIDE SEQUENCE [LARGE SCALE GENOMIC DNA]</scope>
    <source>
        <strain evidence="12 13">LYT19W</strain>
    </source>
</reference>
<keyword evidence="7 11" id="KW-0274">FAD</keyword>
<keyword evidence="5 11" id="KW-0808">Transferase</keyword>
<evidence type="ECO:0000256" key="5">
    <source>
        <dbReference type="ARBA" id="ARBA00022679"/>
    </source>
</evidence>
<gene>
    <name evidence="12" type="ORF">AACH00_09630</name>
</gene>